<dbReference type="AlphaFoldDB" id="A0A835QPJ7"/>
<protein>
    <submittedName>
        <fullName evidence="1">Uncharacterized protein</fullName>
    </submittedName>
</protein>
<proteinExistence type="predicted"/>
<reference evidence="1 2" key="1">
    <citation type="journal article" date="2020" name="Nat. Food">
        <title>A phased Vanilla planifolia genome enables genetic improvement of flavour and production.</title>
        <authorList>
            <person name="Hasing T."/>
            <person name="Tang H."/>
            <person name="Brym M."/>
            <person name="Khazi F."/>
            <person name="Huang T."/>
            <person name="Chambers A.H."/>
        </authorList>
    </citation>
    <scope>NUCLEOTIDE SEQUENCE [LARGE SCALE GENOMIC DNA]</scope>
    <source>
        <tissue evidence="1">Leaf</tissue>
    </source>
</reference>
<dbReference type="Proteomes" id="UP000639772">
    <property type="component" value="Unassembled WGS sequence"/>
</dbReference>
<evidence type="ECO:0000313" key="1">
    <source>
        <dbReference type="EMBL" id="KAG0472323.1"/>
    </source>
</evidence>
<accession>A0A835QPJ7</accession>
<organism evidence="1 2">
    <name type="scientific">Vanilla planifolia</name>
    <name type="common">Vanilla</name>
    <dbReference type="NCBI Taxonomy" id="51239"/>
    <lineage>
        <taxon>Eukaryota</taxon>
        <taxon>Viridiplantae</taxon>
        <taxon>Streptophyta</taxon>
        <taxon>Embryophyta</taxon>
        <taxon>Tracheophyta</taxon>
        <taxon>Spermatophyta</taxon>
        <taxon>Magnoliopsida</taxon>
        <taxon>Liliopsida</taxon>
        <taxon>Asparagales</taxon>
        <taxon>Orchidaceae</taxon>
        <taxon>Vanilloideae</taxon>
        <taxon>Vanilleae</taxon>
        <taxon>Vanilla</taxon>
    </lineage>
</organism>
<dbReference type="EMBL" id="JADCNM010000008">
    <property type="protein sequence ID" value="KAG0472323.1"/>
    <property type="molecule type" value="Genomic_DNA"/>
</dbReference>
<evidence type="ECO:0000313" key="2">
    <source>
        <dbReference type="Proteomes" id="UP000639772"/>
    </source>
</evidence>
<sequence>MMMKEKFIKRWPEKLKRIKIHHTMLEQKDLCEGQKNIQNEKGSNKFVHE</sequence>
<gene>
    <name evidence="1" type="ORF">HPP92_016869</name>
</gene>
<name>A0A835QPJ7_VANPL</name>
<comment type="caution">
    <text evidence="1">The sequence shown here is derived from an EMBL/GenBank/DDBJ whole genome shotgun (WGS) entry which is preliminary data.</text>
</comment>